<accession>A0A8K0IK69</accession>
<sequence>MPSFVAFDHVPTAASYASKARRIGWSRNYTAKDIEFGIEVRALMPKVWKSSQMR</sequence>
<organism evidence="1 2">
    <name type="scientific">Cocos nucifera</name>
    <name type="common">Coconut palm</name>
    <dbReference type="NCBI Taxonomy" id="13894"/>
    <lineage>
        <taxon>Eukaryota</taxon>
        <taxon>Viridiplantae</taxon>
        <taxon>Streptophyta</taxon>
        <taxon>Embryophyta</taxon>
        <taxon>Tracheophyta</taxon>
        <taxon>Spermatophyta</taxon>
        <taxon>Magnoliopsida</taxon>
        <taxon>Liliopsida</taxon>
        <taxon>Arecaceae</taxon>
        <taxon>Arecoideae</taxon>
        <taxon>Cocoseae</taxon>
        <taxon>Attaleinae</taxon>
        <taxon>Cocos</taxon>
    </lineage>
</organism>
<keyword evidence="2" id="KW-1185">Reference proteome</keyword>
<evidence type="ECO:0000313" key="1">
    <source>
        <dbReference type="EMBL" id="KAG1361453.1"/>
    </source>
</evidence>
<proteinExistence type="predicted"/>
<dbReference type="EMBL" id="CM017880">
    <property type="protein sequence ID" value="KAG1361453.1"/>
    <property type="molecule type" value="Genomic_DNA"/>
</dbReference>
<reference evidence="1" key="1">
    <citation type="journal article" date="2017" name="Gigascience">
        <title>The genome draft of coconut (Cocos nucifera).</title>
        <authorList>
            <person name="Xiao Y."/>
            <person name="Xu P."/>
            <person name="Fan H."/>
            <person name="Baudouin L."/>
            <person name="Xia W."/>
            <person name="Bocs S."/>
            <person name="Xu J."/>
            <person name="Li Q."/>
            <person name="Guo A."/>
            <person name="Zhou L."/>
            <person name="Li J."/>
            <person name="Wu Y."/>
            <person name="Ma Z."/>
            <person name="Armero A."/>
            <person name="Issali A.E."/>
            <person name="Liu N."/>
            <person name="Peng M."/>
            <person name="Yang Y."/>
        </authorList>
    </citation>
    <scope>NUCLEOTIDE SEQUENCE</scope>
    <source>
        <tissue evidence="1">Spear leaf of Hainan Tall coconut</tissue>
    </source>
</reference>
<comment type="caution">
    <text evidence="1">The sequence shown here is derived from an EMBL/GenBank/DDBJ whole genome shotgun (WGS) entry which is preliminary data.</text>
</comment>
<evidence type="ECO:0000313" key="2">
    <source>
        <dbReference type="Proteomes" id="UP000797356"/>
    </source>
</evidence>
<gene>
    <name evidence="1" type="ORF">COCNU_09G009160</name>
</gene>
<protein>
    <submittedName>
        <fullName evidence="1">Uncharacterized protein</fullName>
    </submittedName>
</protein>
<dbReference type="AlphaFoldDB" id="A0A8K0IK69"/>
<dbReference type="Proteomes" id="UP000797356">
    <property type="component" value="Chromosome 9"/>
</dbReference>
<name>A0A8K0IK69_COCNU</name>
<reference evidence="1" key="2">
    <citation type="submission" date="2019-07" db="EMBL/GenBank/DDBJ databases">
        <authorList>
            <person name="Yang Y."/>
            <person name="Bocs S."/>
            <person name="Baudouin L."/>
        </authorList>
    </citation>
    <scope>NUCLEOTIDE SEQUENCE</scope>
    <source>
        <tissue evidence="1">Spear leaf of Hainan Tall coconut</tissue>
    </source>
</reference>